<dbReference type="Pfam" id="PF01726">
    <property type="entry name" value="LexA_DNA_bind"/>
    <property type="match status" value="1"/>
</dbReference>
<evidence type="ECO:0000256" key="2">
    <source>
        <dbReference type="ARBA" id="ARBA00022705"/>
    </source>
</evidence>
<dbReference type="AlphaFoldDB" id="A0A6M1RFH8"/>
<evidence type="ECO:0000259" key="10">
    <source>
        <dbReference type="Pfam" id="PF00717"/>
    </source>
</evidence>
<comment type="caution">
    <text evidence="12">The sequence shown here is derived from an EMBL/GenBank/DDBJ whole genome shotgun (WGS) entry which is preliminary data.</text>
</comment>
<evidence type="ECO:0000256" key="5">
    <source>
        <dbReference type="ARBA" id="ARBA00023015"/>
    </source>
</evidence>
<accession>A0A6M1RFH8</accession>
<evidence type="ECO:0000259" key="11">
    <source>
        <dbReference type="Pfam" id="PF01726"/>
    </source>
</evidence>
<dbReference type="Pfam" id="PF00717">
    <property type="entry name" value="Peptidase_S24"/>
    <property type="match status" value="1"/>
</dbReference>
<dbReference type="InterPro" id="IPR015927">
    <property type="entry name" value="Peptidase_S24_S26A/B/C"/>
</dbReference>
<dbReference type="SUPFAM" id="SSF51306">
    <property type="entry name" value="LexA/Signal peptidase"/>
    <property type="match status" value="1"/>
</dbReference>
<dbReference type="InterPro" id="IPR039418">
    <property type="entry name" value="LexA-like"/>
</dbReference>
<evidence type="ECO:0000313" key="12">
    <source>
        <dbReference type="EMBL" id="NGO38798.1"/>
    </source>
</evidence>
<dbReference type="GO" id="GO:0004252">
    <property type="term" value="F:serine-type endopeptidase activity"/>
    <property type="evidence" value="ECO:0007669"/>
    <property type="project" value="UniProtKB-EC"/>
</dbReference>
<dbReference type="EC" id="3.4.21.88" evidence="12"/>
<name>A0A6M1RFH8_9BACT</name>
<dbReference type="Gene3D" id="1.10.10.10">
    <property type="entry name" value="Winged helix-like DNA-binding domain superfamily/Winged helix DNA-binding domain"/>
    <property type="match status" value="1"/>
</dbReference>
<reference evidence="12 13" key="1">
    <citation type="submission" date="2020-02" db="EMBL/GenBank/DDBJ databases">
        <title>Draft genome sequence of Limisphaera ngatamarikiensis NGM72.4T, a thermophilic Verrucomicrobia grouped in subdivision 3.</title>
        <authorList>
            <person name="Carere C.R."/>
            <person name="Steen J."/>
            <person name="Hugenholtz P."/>
            <person name="Stott M.B."/>
        </authorList>
    </citation>
    <scope>NUCLEOTIDE SEQUENCE [LARGE SCALE GENOMIC DNA]</scope>
    <source>
        <strain evidence="12 13">NGM72.4</strain>
    </source>
</reference>
<evidence type="ECO:0000256" key="3">
    <source>
        <dbReference type="ARBA" id="ARBA00022763"/>
    </source>
</evidence>
<dbReference type="Gene3D" id="2.10.109.10">
    <property type="entry name" value="Umud Fragment, subunit A"/>
    <property type="match status" value="1"/>
</dbReference>
<sequence length="210" mass="23520">MNKSSELTPRQREILEYLAAVQQERGVPPTLREIAARFGFRSMNAAAAHIRALRRKGWVEAEPHRARTLRLTRPGHARKPLIHIPLYGSIPAGFADDRIQEARGCISVDIETLGLDLRPNPRLFALEVRGDSMIGRHILEGDIVILEHGRTPRPGDVVAALIDNESTLKTFVMVRGKPCLRAENPKYPDLIPARELVIQGVMIALIRKVK</sequence>
<dbReference type="Proteomes" id="UP000477311">
    <property type="component" value="Unassembled WGS sequence"/>
</dbReference>
<evidence type="ECO:0000256" key="9">
    <source>
        <dbReference type="ARBA" id="ARBA00023236"/>
    </source>
</evidence>
<dbReference type="RefSeq" id="WP_165106463.1">
    <property type="nucleotide sequence ID" value="NZ_JAAKYA010000031.1"/>
</dbReference>
<dbReference type="CDD" id="cd06529">
    <property type="entry name" value="S24_LexA-like"/>
    <property type="match status" value="1"/>
</dbReference>
<dbReference type="GO" id="GO:0009432">
    <property type="term" value="P:SOS response"/>
    <property type="evidence" value="ECO:0007669"/>
    <property type="project" value="UniProtKB-KW"/>
</dbReference>
<evidence type="ECO:0000313" key="13">
    <source>
        <dbReference type="Proteomes" id="UP000477311"/>
    </source>
</evidence>
<protein>
    <submittedName>
        <fullName evidence="12">Repressor LexA</fullName>
        <ecNumber evidence="12">3.4.21.88</ecNumber>
    </submittedName>
</protein>
<keyword evidence="6" id="KW-0238">DNA-binding</keyword>
<dbReference type="NCBIfam" id="TIGR00498">
    <property type="entry name" value="lexA"/>
    <property type="match status" value="1"/>
</dbReference>
<dbReference type="InterPro" id="IPR006200">
    <property type="entry name" value="LexA"/>
</dbReference>
<keyword evidence="7" id="KW-0804">Transcription</keyword>
<dbReference type="PANTHER" id="PTHR33516">
    <property type="entry name" value="LEXA REPRESSOR"/>
    <property type="match status" value="1"/>
</dbReference>
<keyword evidence="4 12" id="KW-0378">Hydrolase</keyword>
<keyword evidence="1" id="KW-0678">Repressor</keyword>
<evidence type="ECO:0000256" key="1">
    <source>
        <dbReference type="ARBA" id="ARBA00022491"/>
    </source>
</evidence>
<keyword evidence="8" id="KW-0234">DNA repair</keyword>
<dbReference type="GO" id="GO:0003677">
    <property type="term" value="F:DNA binding"/>
    <property type="evidence" value="ECO:0007669"/>
    <property type="project" value="UniProtKB-KW"/>
</dbReference>
<keyword evidence="3" id="KW-0227">DNA damage</keyword>
<keyword evidence="2" id="KW-0235">DNA replication</keyword>
<dbReference type="InterPro" id="IPR036388">
    <property type="entry name" value="WH-like_DNA-bd_sf"/>
</dbReference>
<dbReference type="GO" id="GO:0045892">
    <property type="term" value="P:negative regulation of DNA-templated transcription"/>
    <property type="evidence" value="ECO:0007669"/>
    <property type="project" value="InterPro"/>
</dbReference>
<proteinExistence type="predicted"/>
<evidence type="ECO:0000256" key="4">
    <source>
        <dbReference type="ARBA" id="ARBA00022801"/>
    </source>
</evidence>
<evidence type="ECO:0000256" key="6">
    <source>
        <dbReference type="ARBA" id="ARBA00023125"/>
    </source>
</evidence>
<organism evidence="12 13">
    <name type="scientific">Limisphaera ngatamarikiensis</name>
    <dbReference type="NCBI Taxonomy" id="1324935"/>
    <lineage>
        <taxon>Bacteria</taxon>
        <taxon>Pseudomonadati</taxon>
        <taxon>Verrucomicrobiota</taxon>
        <taxon>Verrucomicrobiia</taxon>
        <taxon>Limisphaerales</taxon>
        <taxon>Limisphaeraceae</taxon>
        <taxon>Limisphaera</taxon>
    </lineage>
</organism>
<dbReference type="InterPro" id="IPR036286">
    <property type="entry name" value="LexA/Signal_pep-like_sf"/>
</dbReference>
<evidence type="ECO:0000256" key="8">
    <source>
        <dbReference type="ARBA" id="ARBA00023204"/>
    </source>
</evidence>
<dbReference type="PANTHER" id="PTHR33516:SF2">
    <property type="entry name" value="LEXA REPRESSOR-RELATED"/>
    <property type="match status" value="1"/>
</dbReference>
<dbReference type="SUPFAM" id="SSF46785">
    <property type="entry name" value="Winged helix' DNA-binding domain"/>
    <property type="match status" value="1"/>
</dbReference>
<gene>
    <name evidence="12" type="primary">lexA</name>
    <name evidence="12" type="ORF">G4L39_05235</name>
</gene>
<dbReference type="GO" id="GO:0006508">
    <property type="term" value="P:proteolysis"/>
    <property type="evidence" value="ECO:0007669"/>
    <property type="project" value="InterPro"/>
</dbReference>
<keyword evidence="5" id="KW-0805">Transcription regulation</keyword>
<evidence type="ECO:0000256" key="7">
    <source>
        <dbReference type="ARBA" id="ARBA00023163"/>
    </source>
</evidence>
<dbReference type="EMBL" id="JAAKYA010000031">
    <property type="protein sequence ID" value="NGO38798.1"/>
    <property type="molecule type" value="Genomic_DNA"/>
</dbReference>
<dbReference type="InterPro" id="IPR006199">
    <property type="entry name" value="LexA_DNA-bd_dom"/>
</dbReference>
<dbReference type="GO" id="GO:0006281">
    <property type="term" value="P:DNA repair"/>
    <property type="evidence" value="ECO:0007669"/>
    <property type="project" value="UniProtKB-KW"/>
</dbReference>
<dbReference type="InterPro" id="IPR050077">
    <property type="entry name" value="LexA_repressor"/>
</dbReference>
<dbReference type="GO" id="GO:0006260">
    <property type="term" value="P:DNA replication"/>
    <property type="evidence" value="ECO:0007669"/>
    <property type="project" value="UniProtKB-KW"/>
</dbReference>
<keyword evidence="13" id="KW-1185">Reference proteome</keyword>
<feature type="domain" description="Peptidase S24/S26A/S26B/S26C" evidence="10">
    <location>
        <begin position="85"/>
        <end position="202"/>
    </location>
</feature>
<feature type="domain" description="LexA repressor DNA-binding" evidence="11">
    <location>
        <begin position="5"/>
        <end position="68"/>
    </location>
</feature>
<keyword evidence="9" id="KW-0742">SOS response</keyword>
<dbReference type="InterPro" id="IPR036390">
    <property type="entry name" value="WH_DNA-bd_sf"/>
</dbReference>